<dbReference type="InterPro" id="IPR005226">
    <property type="entry name" value="UPF0014_fam"/>
</dbReference>
<gene>
    <name evidence="8" type="ORF">A1Q1_07729</name>
</gene>
<comment type="subcellular location">
    <subcellularLocation>
        <location evidence="1">Membrane</location>
        <topology evidence="1">Multi-pass membrane protein</topology>
    </subcellularLocation>
</comment>
<dbReference type="EMBL" id="ALBS01000075">
    <property type="protein sequence ID" value="EJT51039.1"/>
    <property type="molecule type" value="Genomic_DNA"/>
</dbReference>
<evidence type="ECO:0000256" key="7">
    <source>
        <dbReference type="SAM" id="Phobius"/>
    </source>
</evidence>
<dbReference type="VEuPathDB" id="FungiDB:A1Q1_07729"/>
<evidence type="ECO:0000313" key="8">
    <source>
        <dbReference type="EMBL" id="EJT51039.1"/>
    </source>
</evidence>
<evidence type="ECO:0000256" key="1">
    <source>
        <dbReference type="ARBA" id="ARBA00004141"/>
    </source>
</evidence>
<reference evidence="8 9" key="1">
    <citation type="journal article" date="2012" name="Eukaryot. Cell">
        <title>Draft genome sequence of CBS 2479, the standard type strain of Trichosporon asahii.</title>
        <authorList>
            <person name="Yang R.Y."/>
            <person name="Li H.T."/>
            <person name="Zhu H."/>
            <person name="Zhou G.P."/>
            <person name="Wang M."/>
            <person name="Wang L."/>
        </authorList>
    </citation>
    <scope>NUCLEOTIDE SEQUENCE [LARGE SCALE GENOMIC DNA]</scope>
    <source>
        <strain evidence="9">ATCC 90039 / CBS 2479 / JCM 2466 / KCTC 7840 / NCYC 2677 / UAMH 7654</strain>
    </source>
</reference>
<evidence type="ECO:0000313" key="9">
    <source>
        <dbReference type="Proteomes" id="UP000002748"/>
    </source>
</evidence>
<dbReference type="AlphaFoldDB" id="J6F258"/>
<feature type="transmembrane region" description="Helical" evidence="7">
    <location>
        <begin position="111"/>
        <end position="134"/>
    </location>
</feature>
<dbReference type="RefSeq" id="XP_014182216.1">
    <property type="nucleotide sequence ID" value="XM_014326741.1"/>
</dbReference>
<keyword evidence="3 7" id="KW-0812">Transmembrane</keyword>
<comment type="similarity">
    <text evidence="2">Belongs to the UPF0014 family.</text>
</comment>
<dbReference type="PANTHER" id="PTHR30028">
    <property type="entry name" value="UPF0014 INNER MEMBRANE PROTEIN YBBM-RELATED"/>
    <property type="match status" value="1"/>
</dbReference>
<dbReference type="PANTHER" id="PTHR30028:SF0">
    <property type="entry name" value="PROTEIN ALUMINUM SENSITIVE 3"/>
    <property type="match status" value="1"/>
</dbReference>
<accession>J6F258</accession>
<proteinExistence type="inferred from homology"/>
<evidence type="ECO:0000256" key="2">
    <source>
        <dbReference type="ARBA" id="ARBA00005268"/>
    </source>
</evidence>
<dbReference type="KEGG" id="tasa:A1Q1_07729"/>
<dbReference type="Pfam" id="PF03649">
    <property type="entry name" value="UPF0014"/>
    <property type="match status" value="1"/>
</dbReference>
<feature type="transmembrane region" description="Helical" evidence="7">
    <location>
        <begin position="212"/>
        <end position="231"/>
    </location>
</feature>
<keyword evidence="4 7" id="KW-1133">Transmembrane helix</keyword>
<keyword evidence="5 7" id="KW-0472">Membrane</keyword>
<feature type="region of interest" description="Disordered" evidence="6">
    <location>
        <begin position="312"/>
        <end position="337"/>
    </location>
</feature>
<protein>
    <submittedName>
        <fullName evidence="8">Uncharacterized protein</fullName>
    </submittedName>
</protein>
<evidence type="ECO:0000256" key="6">
    <source>
        <dbReference type="SAM" id="MobiDB-lite"/>
    </source>
</evidence>
<evidence type="ECO:0000256" key="3">
    <source>
        <dbReference type="ARBA" id="ARBA00022692"/>
    </source>
</evidence>
<comment type="caution">
    <text evidence="8">The sequence shown here is derived from an EMBL/GenBank/DDBJ whole genome shotgun (WGS) entry which is preliminary data.</text>
</comment>
<feature type="transmembrane region" description="Helical" evidence="7">
    <location>
        <begin position="26"/>
        <end position="50"/>
    </location>
</feature>
<feature type="transmembrane region" description="Helical" evidence="7">
    <location>
        <begin position="243"/>
        <end position="264"/>
    </location>
</feature>
<feature type="compositionally biased region" description="Low complexity" evidence="6">
    <location>
        <begin position="321"/>
        <end position="337"/>
    </location>
</feature>
<dbReference type="GeneID" id="25991241"/>
<dbReference type="Proteomes" id="UP000002748">
    <property type="component" value="Unassembled WGS sequence"/>
</dbReference>
<organism evidence="8 9">
    <name type="scientific">Trichosporon asahii var. asahii (strain ATCC 90039 / CBS 2479 / JCM 2466 / KCTC 7840 / NBRC 103889/ NCYC 2677 / UAMH 7654)</name>
    <name type="common">Yeast</name>
    <dbReference type="NCBI Taxonomy" id="1186058"/>
    <lineage>
        <taxon>Eukaryota</taxon>
        <taxon>Fungi</taxon>
        <taxon>Dikarya</taxon>
        <taxon>Basidiomycota</taxon>
        <taxon>Agaricomycotina</taxon>
        <taxon>Tremellomycetes</taxon>
        <taxon>Trichosporonales</taxon>
        <taxon>Trichosporonaceae</taxon>
        <taxon>Trichosporon</taxon>
    </lineage>
</organism>
<sequence>MDVGVFNSTKPGDVPTQPGDANDLTWVNVGIGFLFVLFDALLSTVLGLGIGRGLVVAACRCIIQLTVMSKVLGTVFESNNIFAVIGIALLLENLAAIEGTFNKAKRRYTGMFPFILLSMMCGTIPISILGERFAMQQRPFWKPDQYIPILGMLLGNAISAIGVGINNVTTEFTVSRDKIETALAMGASRFEACRPIAVEALKLALLPTMNQMSIIGLISIPGMMTGAIVGGKSVEQAARLQMIIMFMISASSALSTLAALYFTLTTLVDASARIRTDRIDPRKPWMYRARDAFIEAVFGPIRGFFRGERGTEEERRGLLSGQNGENHDNNGNNGNRH</sequence>
<name>J6F258_TRIAS</name>
<evidence type="ECO:0000256" key="5">
    <source>
        <dbReference type="ARBA" id="ARBA00023136"/>
    </source>
</evidence>
<evidence type="ECO:0000256" key="4">
    <source>
        <dbReference type="ARBA" id="ARBA00022989"/>
    </source>
</evidence>
<dbReference type="HOGENOM" id="CLU_076147_0_0_1"/>
<dbReference type="GO" id="GO:0005886">
    <property type="term" value="C:plasma membrane"/>
    <property type="evidence" value="ECO:0007669"/>
    <property type="project" value="TreeGrafter"/>
</dbReference>
<dbReference type="OrthoDB" id="432685at2759"/>
<feature type="transmembrane region" description="Helical" evidence="7">
    <location>
        <begin position="146"/>
        <end position="165"/>
    </location>
</feature>